<organism evidence="1 2">
    <name type="scientific">Armillaria solidipes</name>
    <dbReference type="NCBI Taxonomy" id="1076256"/>
    <lineage>
        <taxon>Eukaryota</taxon>
        <taxon>Fungi</taxon>
        <taxon>Dikarya</taxon>
        <taxon>Basidiomycota</taxon>
        <taxon>Agaricomycotina</taxon>
        <taxon>Agaricomycetes</taxon>
        <taxon>Agaricomycetidae</taxon>
        <taxon>Agaricales</taxon>
        <taxon>Marasmiineae</taxon>
        <taxon>Physalacriaceae</taxon>
        <taxon>Armillaria</taxon>
    </lineage>
</organism>
<keyword evidence="2" id="KW-1185">Reference proteome</keyword>
<proteinExistence type="predicted"/>
<feature type="non-terminal residue" evidence="1">
    <location>
        <position position="1"/>
    </location>
</feature>
<gene>
    <name evidence="1" type="ORF">ARMSODRAFT_850017</name>
</gene>
<accession>A0A2H3AIP5</accession>
<dbReference type="Proteomes" id="UP000218334">
    <property type="component" value="Unassembled WGS sequence"/>
</dbReference>
<name>A0A2H3AIP5_9AGAR</name>
<dbReference type="EMBL" id="KZ293522">
    <property type="protein sequence ID" value="PBK58839.1"/>
    <property type="molecule type" value="Genomic_DNA"/>
</dbReference>
<evidence type="ECO:0008006" key="3">
    <source>
        <dbReference type="Google" id="ProtNLM"/>
    </source>
</evidence>
<feature type="non-terminal residue" evidence="1">
    <location>
        <position position="168"/>
    </location>
</feature>
<sequence>KSSWFGDLLKAGRNLPFLLSYELHPRDLSIDYIDKYIDMVRKDTNKWLQNEINGTDKHYLLHGRKEPQKNKPPVQVVLCMRHYLDVPVLEHRTALTRLLLSNHLLALERMRWSEYGKPKVQRDHRKCRFCRTVVESPEHALLRCNGTASLIDLRRQVWAELSVRIPAV</sequence>
<protein>
    <recommendedName>
        <fullName evidence="3">Reverse transcriptase zinc-binding domain-containing protein</fullName>
    </recommendedName>
</protein>
<dbReference type="AlphaFoldDB" id="A0A2H3AIP5"/>
<evidence type="ECO:0000313" key="2">
    <source>
        <dbReference type="Proteomes" id="UP000218334"/>
    </source>
</evidence>
<reference evidence="2" key="1">
    <citation type="journal article" date="2017" name="Nat. Ecol. Evol.">
        <title>Genome expansion and lineage-specific genetic innovations in the forest pathogenic fungi Armillaria.</title>
        <authorList>
            <person name="Sipos G."/>
            <person name="Prasanna A.N."/>
            <person name="Walter M.C."/>
            <person name="O'Connor E."/>
            <person name="Balint B."/>
            <person name="Krizsan K."/>
            <person name="Kiss B."/>
            <person name="Hess J."/>
            <person name="Varga T."/>
            <person name="Slot J."/>
            <person name="Riley R."/>
            <person name="Boka B."/>
            <person name="Rigling D."/>
            <person name="Barry K."/>
            <person name="Lee J."/>
            <person name="Mihaltcheva S."/>
            <person name="LaButti K."/>
            <person name="Lipzen A."/>
            <person name="Waldron R."/>
            <person name="Moloney N.M."/>
            <person name="Sperisen C."/>
            <person name="Kredics L."/>
            <person name="Vagvoelgyi C."/>
            <person name="Patrignani A."/>
            <person name="Fitzpatrick D."/>
            <person name="Nagy I."/>
            <person name="Doyle S."/>
            <person name="Anderson J.B."/>
            <person name="Grigoriev I.V."/>
            <person name="Gueldener U."/>
            <person name="Muensterkoetter M."/>
            <person name="Nagy L.G."/>
        </authorList>
    </citation>
    <scope>NUCLEOTIDE SEQUENCE [LARGE SCALE GENOMIC DNA]</scope>
    <source>
        <strain evidence="2">28-4</strain>
    </source>
</reference>
<dbReference type="STRING" id="1076256.A0A2H3AIP5"/>
<evidence type="ECO:0000313" key="1">
    <source>
        <dbReference type="EMBL" id="PBK58839.1"/>
    </source>
</evidence>